<evidence type="ECO:0000313" key="2">
    <source>
        <dbReference type="EMBL" id="XDQ68076.1"/>
    </source>
</evidence>
<accession>A0AB39SPD3</accession>
<dbReference type="EMBL" id="CP163440">
    <property type="protein sequence ID" value="XDQ68076.1"/>
    <property type="molecule type" value="Genomic_DNA"/>
</dbReference>
<sequence>MVGSQWGTARALVTVGALAVLGSMAVGLVLGTATGFMLAIVPRRLLTRPLLRGLLAALTAGLPLVVLSVAFLVGDGYSLASYPPSVHLLMWSVSLAVALVVAARSGDIADCSTGASRANHR</sequence>
<feature type="transmembrane region" description="Helical" evidence="1">
    <location>
        <begin position="12"/>
        <end position="41"/>
    </location>
</feature>
<proteinExistence type="predicted"/>
<name>A0AB39SPD3_9ACTN</name>
<gene>
    <name evidence="2" type="ORF">AB5J50_48520</name>
</gene>
<dbReference type="AlphaFoldDB" id="A0AB39SPD3"/>
<keyword evidence="1" id="KW-1133">Transmembrane helix</keyword>
<organism evidence="2">
    <name type="scientific">Streptomyces sp. R35</name>
    <dbReference type="NCBI Taxonomy" id="3238630"/>
    <lineage>
        <taxon>Bacteria</taxon>
        <taxon>Bacillati</taxon>
        <taxon>Actinomycetota</taxon>
        <taxon>Actinomycetes</taxon>
        <taxon>Kitasatosporales</taxon>
        <taxon>Streptomycetaceae</taxon>
        <taxon>Streptomyces</taxon>
    </lineage>
</organism>
<dbReference type="RefSeq" id="WP_369264911.1">
    <property type="nucleotide sequence ID" value="NZ_CP163440.1"/>
</dbReference>
<feature type="transmembrane region" description="Helical" evidence="1">
    <location>
        <begin position="53"/>
        <end position="73"/>
    </location>
</feature>
<keyword evidence="1" id="KW-0812">Transmembrane</keyword>
<evidence type="ECO:0000256" key="1">
    <source>
        <dbReference type="SAM" id="Phobius"/>
    </source>
</evidence>
<evidence type="ECO:0008006" key="3">
    <source>
        <dbReference type="Google" id="ProtNLM"/>
    </source>
</evidence>
<reference evidence="2" key="1">
    <citation type="submission" date="2024-07" db="EMBL/GenBank/DDBJ databases">
        <authorList>
            <person name="Yu S.T."/>
        </authorList>
    </citation>
    <scope>NUCLEOTIDE SEQUENCE</scope>
    <source>
        <strain evidence="2">R35</strain>
    </source>
</reference>
<feature type="transmembrane region" description="Helical" evidence="1">
    <location>
        <begin position="85"/>
        <end position="103"/>
    </location>
</feature>
<protein>
    <recommendedName>
        <fullName evidence="3">ABC transmembrane type-1 domain-containing protein</fullName>
    </recommendedName>
</protein>
<keyword evidence="1" id="KW-0472">Membrane</keyword>